<keyword evidence="4" id="KW-0676">Redox-active center</keyword>
<accession>A0A9J6ZQL5</accession>
<evidence type="ECO:0000256" key="2">
    <source>
        <dbReference type="ARBA" id="ARBA00022748"/>
    </source>
</evidence>
<keyword evidence="7" id="KW-1185">Reference proteome</keyword>
<dbReference type="GO" id="GO:0016491">
    <property type="term" value="F:oxidoreductase activity"/>
    <property type="evidence" value="ECO:0007669"/>
    <property type="project" value="InterPro"/>
</dbReference>
<name>A0A9J6ZQL5_9BACT</name>
<protein>
    <submittedName>
        <fullName evidence="6">TlpA family protein disulfide reductase</fullName>
    </submittedName>
</protein>
<dbReference type="PANTHER" id="PTHR42852">
    <property type="entry name" value="THIOL:DISULFIDE INTERCHANGE PROTEIN DSBE"/>
    <property type="match status" value="1"/>
</dbReference>
<sequence length="649" mass="73966">MNYQKLALLFIPLLAACGQKRPEVIERPLFEVRNTSTLEIDKVELNDTATVFHFDAFFYPNMWIMIAADTYIKESGSDERFFITKAEGINIGEHFFMPESGQTSFKLFFPPLDPKITKIDFIESDCDDCFKIWGIQLVPSKKGIVTYKPEKAKVEKLASLPPVEFVDKPAILTGKFIGYQQGLVLPDIQLESMGPIFKPGFGDKIKINEDGTFRMEVNCGLPLLTDLYPWGTKVFLVPGHETTLTIDLKKQSRFESKYRTDKEDGDSAFIYIENDWLSTDDMNILNAICRKTDEKLDLFTLFNTVDGFTTDQYLSWLQDVENSIRSSYADFPTLSEKVKILAEANLKASTYYLANLYSAVIHEAYYRTRNIPHEERQSHPLELEVPADYSKSVIKSFVDENIAYTSSFRQASLDIFFEYNKATFIEANNVEGIVEAFKEQAALDLGKNTDLIADVAKGILYYEKIESGAFLNDEDKANLSAMQNDYVANQLIAYNNKLVELIENNKAAADKGVVINPTPEVAKEKALDVILEKYRGKVVFVDFWATWCGPCISSIEAMKPVKAKYVDKDIVFVYLTGETSPLGTWNKTIPEIKGEHYRVSNEQWEYWYQELEITGIPTFMVFDKEGKLTNRYTGFPGQDTIENSINKNL</sequence>
<evidence type="ECO:0000259" key="5">
    <source>
        <dbReference type="PROSITE" id="PS51352"/>
    </source>
</evidence>
<dbReference type="EMBL" id="CP098400">
    <property type="protein sequence ID" value="URW79552.1"/>
    <property type="molecule type" value="Genomic_DNA"/>
</dbReference>
<dbReference type="AlphaFoldDB" id="A0A9J6ZQL5"/>
<dbReference type="PROSITE" id="PS51352">
    <property type="entry name" value="THIOREDOXIN_2"/>
    <property type="match status" value="1"/>
</dbReference>
<reference evidence="6" key="1">
    <citation type="submission" date="2022-05" db="EMBL/GenBank/DDBJ databases">
        <authorList>
            <person name="Sun X."/>
        </authorList>
    </citation>
    <scope>NUCLEOTIDE SEQUENCE</scope>
    <source>
        <strain evidence="6">Ai-910</strain>
    </source>
</reference>
<dbReference type="GO" id="GO:0017004">
    <property type="term" value="P:cytochrome complex assembly"/>
    <property type="evidence" value="ECO:0007669"/>
    <property type="project" value="UniProtKB-KW"/>
</dbReference>
<organism evidence="6 7">
    <name type="scientific">Xiashengella succiniciproducens</name>
    <dbReference type="NCBI Taxonomy" id="2949635"/>
    <lineage>
        <taxon>Bacteria</taxon>
        <taxon>Pseudomonadati</taxon>
        <taxon>Bacteroidota</taxon>
        <taxon>Bacteroidia</taxon>
        <taxon>Marinilabiliales</taxon>
        <taxon>Marinilabiliaceae</taxon>
        <taxon>Xiashengella</taxon>
    </lineage>
</organism>
<evidence type="ECO:0000313" key="6">
    <source>
        <dbReference type="EMBL" id="URW79552.1"/>
    </source>
</evidence>
<dbReference type="SUPFAM" id="SSF52833">
    <property type="entry name" value="Thioredoxin-like"/>
    <property type="match status" value="1"/>
</dbReference>
<gene>
    <name evidence="6" type="ORF">M9189_11885</name>
</gene>
<dbReference type="CDD" id="cd02966">
    <property type="entry name" value="TlpA_like_family"/>
    <property type="match status" value="1"/>
</dbReference>
<dbReference type="InterPro" id="IPR012336">
    <property type="entry name" value="Thioredoxin-like_fold"/>
</dbReference>
<feature type="domain" description="Thioredoxin" evidence="5">
    <location>
        <begin position="496"/>
        <end position="649"/>
    </location>
</feature>
<dbReference type="RefSeq" id="WP_250723522.1">
    <property type="nucleotide sequence ID" value="NZ_CP098400.1"/>
</dbReference>
<keyword evidence="2" id="KW-0201">Cytochrome c-type biogenesis</keyword>
<dbReference type="InterPro" id="IPR013766">
    <property type="entry name" value="Thioredoxin_domain"/>
</dbReference>
<proteinExistence type="predicted"/>
<dbReference type="PROSITE" id="PS51257">
    <property type="entry name" value="PROKAR_LIPOPROTEIN"/>
    <property type="match status" value="1"/>
</dbReference>
<evidence type="ECO:0000313" key="7">
    <source>
        <dbReference type="Proteomes" id="UP001056426"/>
    </source>
</evidence>
<dbReference type="Proteomes" id="UP001056426">
    <property type="component" value="Chromosome"/>
</dbReference>
<evidence type="ECO:0000256" key="3">
    <source>
        <dbReference type="ARBA" id="ARBA00023157"/>
    </source>
</evidence>
<keyword evidence="3" id="KW-1015">Disulfide bond</keyword>
<dbReference type="InterPro" id="IPR036249">
    <property type="entry name" value="Thioredoxin-like_sf"/>
</dbReference>
<evidence type="ECO:0000256" key="1">
    <source>
        <dbReference type="ARBA" id="ARBA00004196"/>
    </source>
</evidence>
<dbReference type="PANTHER" id="PTHR42852:SF6">
    <property type="entry name" value="THIOL:DISULFIDE INTERCHANGE PROTEIN DSBE"/>
    <property type="match status" value="1"/>
</dbReference>
<reference evidence="6" key="2">
    <citation type="submission" date="2022-06" db="EMBL/GenBank/DDBJ databases">
        <title>Xiashengella guii gen. nov. sp. nov., a bacterium isolated form anaerobic digestion tank.</title>
        <authorList>
            <person name="Huang H."/>
        </authorList>
    </citation>
    <scope>NUCLEOTIDE SEQUENCE</scope>
    <source>
        <strain evidence="6">Ai-910</strain>
    </source>
</reference>
<dbReference type="Gene3D" id="3.40.30.10">
    <property type="entry name" value="Glutaredoxin"/>
    <property type="match status" value="1"/>
</dbReference>
<evidence type="ECO:0000256" key="4">
    <source>
        <dbReference type="ARBA" id="ARBA00023284"/>
    </source>
</evidence>
<dbReference type="GO" id="GO:0030313">
    <property type="term" value="C:cell envelope"/>
    <property type="evidence" value="ECO:0007669"/>
    <property type="project" value="UniProtKB-SubCell"/>
</dbReference>
<dbReference type="Pfam" id="PF13905">
    <property type="entry name" value="Thioredoxin_8"/>
    <property type="match status" value="1"/>
</dbReference>
<dbReference type="InterPro" id="IPR050553">
    <property type="entry name" value="Thioredoxin_ResA/DsbE_sf"/>
</dbReference>
<dbReference type="KEGG" id="alkq:M9189_11885"/>
<comment type="subcellular location">
    <subcellularLocation>
        <location evidence="1">Cell envelope</location>
    </subcellularLocation>
</comment>